<dbReference type="SMART" id="SM00857">
    <property type="entry name" value="Resolvase"/>
    <property type="match status" value="1"/>
</dbReference>
<dbReference type="InterPro" id="IPR036162">
    <property type="entry name" value="Resolvase-like_N_sf"/>
</dbReference>
<name>A0A1U7PIT7_9BACI</name>
<dbReference type="STRING" id="550447.SAMN05428946_0143"/>
<dbReference type="PROSITE" id="PS51736">
    <property type="entry name" value="RECOMBINASES_3"/>
    <property type="match status" value="1"/>
</dbReference>
<accession>A0A1U7PIT7</accession>
<evidence type="ECO:0000313" key="4">
    <source>
        <dbReference type="Proteomes" id="UP000187550"/>
    </source>
</evidence>
<dbReference type="Proteomes" id="UP000187550">
    <property type="component" value="Unassembled WGS sequence"/>
</dbReference>
<feature type="domain" description="Resolvase/invertase-type recombinase catalytic" evidence="2">
    <location>
        <begin position="7"/>
        <end position="152"/>
    </location>
</feature>
<evidence type="ECO:0000313" key="3">
    <source>
        <dbReference type="EMBL" id="SIT66913.1"/>
    </source>
</evidence>
<dbReference type="PANTHER" id="PTHR30461:SF26">
    <property type="entry name" value="RESOLVASE HOMOLOG YNEB"/>
    <property type="match status" value="1"/>
</dbReference>
<dbReference type="RefSeq" id="WP_076756461.1">
    <property type="nucleotide sequence ID" value="NZ_FTPL01000001.1"/>
</dbReference>
<dbReference type="InterPro" id="IPR050639">
    <property type="entry name" value="SSR_resolvase"/>
</dbReference>
<dbReference type="SUPFAM" id="SSF53041">
    <property type="entry name" value="Resolvase-like"/>
    <property type="match status" value="1"/>
</dbReference>
<dbReference type="CDD" id="cd00338">
    <property type="entry name" value="Ser_Recombinase"/>
    <property type="match status" value="1"/>
</dbReference>
<keyword evidence="4" id="KW-1185">Reference proteome</keyword>
<protein>
    <submittedName>
        <fullName evidence="3">Site-specific DNA recombinase</fullName>
    </submittedName>
</protein>
<comment type="similarity">
    <text evidence="1">Belongs to the site-specific recombinase resolvase family.</text>
</comment>
<evidence type="ECO:0000256" key="1">
    <source>
        <dbReference type="ARBA" id="ARBA00009913"/>
    </source>
</evidence>
<sequence length="222" mass="25234">MSRDAEHCSLYCRVSTDKETQDMSLERQEEELHAFAGELGFKVDGVFKDRHSGYDMDRDGLLDLIDHVRERGTEAVLIQDETRLGRGNARVAVLHLLSKAGASTYTLTDNGPVALNEMDTMLLDILAIVEEYQRKMHNAKIRRGMRRAVEKGYRPEKNLKKKGNPDGRERIDVPLAEIVSLRDKGLTFEEIASTLRGLGHDVSKATVHRRYKEYIEHGEPSE</sequence>
<dbReference type="GO" id="GO:0003677">
    <property type="term" value="F:DNA binding"/>
    <property type="evidence" value="ECO:0007669"/>
    <property type="project" value="InterPro"/>
</dbReference>
<dbReference type="Gene3D" id="3.40.50.1390">
    <property type="entry name" value="Resolvase, N-terminal catalytic domain"/>
    <property type="match status" value="1"/>
</dbReference>
<proteinExistence type="inferred from homology"/>
<evidence type="ECO:0000259" key="2">
    <source>
        <dbReference type="PROSITE" id="PS51736"/>
    </source>
</evidence>
<dbReference type="PANTHER" id="PTHR30461">
    <property type="entry name" value="DNA-INVERTASE FROM LAMBDOID PROPHAGE"/>
    <property type="match status" value="1"/>
</dbReference>
<dbReference type="EMBL" id="FTPL01000001">
    <property type="protein sequence ID" value="SIT66913.1"/>
    <property type="molecule type" value="Genomic_DNA"/>
</dbReference>
<organism evidence="3 4">
    <name type="scientific">Edaphobacillus lindanitolerans</name>
    <dbReference type="NCBI Taxonomy" id="550447"/>
    <lineage>
        <taxon>Bacteria</taxon>
        <taxon>Bacillati</taxon>
        <taxon>Bacillota</taxon>
        <taxon>Bacilli</taxon>
        <taxon>Bacillales</taxon>
        <taxon>Bacillaceae</taxon>
        <taxon>Edaphobacillus</taxon>
    </lineage>
</organism>
<gene>
    <name evidence="3" type="ORF">SAMN05428946_0143</name>
</gene>
<dbReference type="Pfam" id="PF00239">
    <property type="entry name" value="Resolvase"/>
    <property type="match status" value="1"/>
</dbReference>
<dbReference type="InterPro" id="IPR006119">
    <property type="entry name" value="Resolv_N"/>
</dbReference>
<dbReference type="AlphaFoldDB" id="A0A1U7PIT7"/>
<dbReference type="GO" id="GO:0000150">
    <property type="term" value="F:DNA strand exchange activity"/>
    <property type="evidence" value="ECO:0007669"/>
    <property type="project" value="InterPro"/>
</dbReference>
<reference evidence="4" key="1">
    <citation type="submission" date="2017-01" db="EMBL/GenBank/DDBJ databases">
        <authorList>
            <person name="Varghese N."/>
            <person name="Submissions S."/>
        </authorList>
    </citation>
    <scope>NUCLEOTIDE SEQUENCE [LARGE SCALE GENOMIC DNA]</scope>
    <source>
        <strain evidence="4">MNA4</strain>
    </source>
</reference>